<dbReference type="PANTHER" id="PTHR18964:SF149">
    <property type="entry name" value="BIFUNCTIONAL UDP-N-ACETYLGLUCOSAMINE 2-EPIMERASE_N-ACETYLMANNOSAMINE KINASE"/>
    <property type="match status" value="1"/>
</dbReference>
<gene>
    <name evidence="2" type="ORF">HS096_00340</name>
</gene>
<dbReference type="AlphaFoldDB" id="A0A928TT34"/>
<proteinExistence type="inferred from homology"/>
<accession>A0A928TT34</accession>
<dbReference type="SUPFAM" id="SSF53067">
    <property type="entry name" value="Actin-like ATPase domain"/>
    <property type="match status" value="1"/>
</dbReference>
<comment type="caution">
    <text evidence="2">The sequence shown here is derived from an EMBL/GenBank/DDBJ whole genome shotgun (WGS) entry which is preliminary data.</text>
</comment>
<dbReference type="CDD" id="cd23763">
    <property type="entry name" value="ASKHA_ATPase_ROK"/>
    <property type="match status" value="1"/>
</dbReference>
<dbReference type="Proteomes" id="UP000710385">
    <property type="component" value="Unassembled WGS sequence"/>
</dbReference>
<protein>
    <submittedName>
        <fullName evidence="2">ROK family protein</fullName>
    </submittedName>
</protein>
<dbReference type="Pfam" id="PF00480">
    <property type="entry name" value="ROK"/>
    <property type="match status" value="1"/>
</dbReference>
<evidence type="ECO:0000313" key="2">
    <source>
        <dbReference type="EMBL" id="MBE7524836.1"/>
    </source>
</evidence>
<dbReference type="InterPro" id="IPR043129">
    <property type="entry name" value="ATPase_NBD"/>
</dbReference>
<sequence>MKRFSIGIDIGGTKIAGILLNKWTGAWVFSEILTRHAWSPRDLRDIVHSMVEEVAVKGGADFRQIGSIGVGVPGVVDERGRIKKVPNLPALERVDVLRLFPGIKLTVWNDAACAAFAEAKLGHQRASVLGVHLTLGTGLGGAVLERERRRFPMRDILQVQKIEIGHIGANMAAAAEEHPDEPYELEAFCSRAFFRRSSAKHVQTLYEDAKRDRNSDASSTFLRFGAHVGSLLATVDTLFQPETITLGGGLMAYYDAFKPSMMRVYRRRKFLPGQPARIRPSAFGPEGGALGAALYGSIAAG</sequence>
<dbReference type="EMBL" id="JABTTY010000001">
    <property type="protein sequence ID" value="MBE7524836.1"/>
    <property type="molecule type" value="Genomic_DNA"/>
</dbReference>
<dbReference type="InterPro" id="IPR000600">
    <property type="entry name" value="ROK"/>
</dbReference>
<evidence type="ECO:0000256" key="1">
    <source>
        <dbReference type="ARBA" id="ARBA00006479"/>
    </source>
</evidence>
<comment type="similarity">
    <text evidence="1">Belongs to the ROK (NagC/XylR) family.</text>
</comment>
<name>A0A928TT34_UNCKA</name>
<organism evidence="2 3">
    <name type="scientific">candidate division WWE3 bacterium</name>
    <dbReference type="NCBI Taxonomy" id="2053526"/>
    <lineage>
        <taxon>Bacteria</taxon>
        <taxon>Katanobacteria</taxon>
    </lineage>
</organism>
<reference evidence="2" key="1">
    <citation type="submission" date="2020-05" db="EMBL/GenBank/DDBJ databases">
        <title>High-Quality Genomes of Partial-Nitritation/Anammox System by Hierarchical Clustering Based Hybrid Assembly.</title>
        <authorList>
            <person name="Liu L."/>
            <person name="Wang Y."/>
            <person name="Che Y."/>
            <person name="Chen Y."/>
            <person name="Xia Y."/>
            <person name="Luo R."/>
            <person name="Cheng S.H."/>
            <person name="Zheng C."/>
            <person name="Zhang T."/>
        </authorList>
    </citation>
    <scope>NUCLEOTIDE SEQUENCE</scope>
    <source>
        <strain evidence="2">H1_PAT1</strain>
    </source>
</reference>
<dbReference type="PANTHER" id="PTHR18964">
    <property type="entry name" value="ROK (REPRESSOR, ORF, KINASE) FAMILY"/>
    <property type="match status" value="1"/>
</dbReference>
<evidence type="ECO:0000313" key="3">
    <source>
        <dbReference type="Proteomes" id="UP000710385"/>
    </source>
</evidence>
<dbReference type="Gene3D" id="3.30.420.40">
    <property type="match status" value="2"/>
</dbReference>